<dbReference type="InterPro" id="IPR011050">
    <property type="entry name" value="Pectin_lyase_fold/virulence"/>
</dbReference>
<evidence type="ECO:0000256" key="2">
    <source>
        <dbReference type="ARBA" id="ARBA00023277"/>
    </source>
</evidence>
<dbReference type="PANTHER" id="PTHR46708:SF2">
    <property type="entry name" value="FIBRONECTIN TYPE-III DOMAIN-CONTAINING PROTEIN"/>
    <property type="match status" value="1"/>
</dbReference>
<dbReference type="InterPro" id="IPR003961">
    <property type="entry name" value="FN3_dom"/>
</dbReference>
<dbReference type="InterPro" id="IPR006626">
    <property type="entry name" value="PbH1"/>
</dbReference>
<dbReference type="CDD" id="cd00063">
    <property type="entry name" value="FN3"/>
    <property type="match status" value="1"/>
</dbReference>
<evidence type="ECO:0000259" key="5">
    <source>
        <dbReference type="PROSITE" id="PS50853"/>
    </source>
</evidence>
<keyword evidence="3" id="KW-0326">Glycosidase</keyword>
<dbReference type="InterPro" id="IPR013783">
    <property type="entry name" value="Ig-like_fold"/>
</dbReference>
<dbReference type="Gene3D" id="2.60.40.10">
    <property type="entry name" value="Immunoglobulins"/>
    <property type="match status" value="1"/>
</dbReference>
<dbReference type="Pfam" id="PF00041">
    <property type="entry name" value="fn3"/>
    <property type="match status" value="1"/>
</dbReference>
<keyword evidence="2" id="KW-0119">Carbohydrate metabolism</keyword>
<dbReference type="EMBL" id="VFOW01000001">
    <property type="protein sequence ID" value="TQL78547.1"/>
    <property type="molecule type" value="Genomic_DNA"/>
</dbReference>
<dbReference type="PROSITE" id="PS51173">
    <property type="entry name" value="CBM2"/>
    <property type="match status" value="1"/>
</dbReference>
<sequence>MRPTLTYADSSFKLTMGIGRPAPVSAPALAHPLHPKGKHMATLRRKFLALATAGVLSLIAAPAAHADPTTDLHVGFEQTSIWATGYTATVTLTNDSPTAVDGWTIEFDLPSGTRITNSWSSQRTTTGDHHRFDNAAFNGLVSPGGSRDFGFTVTGLGTPLDCTVNGAPCQDGTPPDTEAPTVPTGLRVVATTTGSVTLGWNAATDDTGVTGYLVERDGTRAQPHPGTEVTVTGLAADTEYRFTVSAEDAAGNRSAASTSVSVRTLPARGSGAVIDVGTADELTAALASVQPGDTIALAPGEYRGSFRSTNAGTAQQPITITGPADAVLVNPGPSGTAPSCPAPEPGWNSGYGFWLYEAPHWMIEGFTVADSKKGIVIDDSSHVTIDGVRVQRIDDEGVHFRKSSSDGVIRDSVVEHTGLAQPQYGEGVYIGSAVSNWRCYGNTGGADRSDRVQVLDNRIGPWVGAEHIDVKEGTFGGVIAGNTFHGQGLSGQNYADSWVDVKGVDYLIEGNTGDFESPGVFAHGYEVHGPTTSPAFPNGCGNVWRNNHSDLGGVGGWAVNVTTQSRCDSPNIVYASNTVSGATNGLTNIPVTP</sequence>
<evidence type="ECO:0000256" key="4">
    <source>
        <dbReference type="ARBA" id="ARBA00023326"/>
    </source>
</evidence>
<dbReference type="Gene3D" id="2.60.40.290">
    <property type="match status" value="1"/>
</dbReference>
<protein>
    <submittedName>
        <fullName evidence="7">Chitodextrinase</fullName>
    </submittedName>
</protein>
<dbReference type="Pfam" id="PF00553">
    <property type="entry name" value="CBM_2"/>
    <property type="match status" value="1"/>
</dbReference>
<reference evidence="7 8" key="1">
    <citation type="submission" date="2019-06" db="EMBL/GenBank/DDBJ databases">
        <title>Sequencing the genomes of 1000 actinobacteria strains.</title>
        <authorList>
            <person name="Klenk H.-P."/>
        </authorList>
    </citation>
    <scope>NUCLEOTIDE SEQUENCE [LARGE SCALE GENOMIC DNA]</scope>
    <source>
        <strain evidence="7 8">DSM 45928</strain>
    </source>
</reference>
<dbReference type="SUPFAM" id="SSF51126">
    <property type="entry name" value="Pectin lyase-like"/>
    <property type="match status" value="1"/>
</dbReference>
<comment type="caution">
    <text evidence="7">The sequence shown here is derived from an EMBL/GenBank/DDBJ whole genome shotgun (WGS) entry which is preliminary data.</text>
</comment>
<evidence type="ECO:0000256" key="3">
    <source>
        <dbReference type="ARBA" id="ARBA00023295"/>
    </source>
</evidence>
<dbReference type="InterPro" id="IPR012291">
    <property type="entry name" value="CBM2_carb-bd_dom_sf"/>
</dbReference>
<evidence type="ECO:0000313" key="7">
    <source>
        <dbReference type="EMBL" id="TQL78547.1"/>
    </source>
</evidence>
<dbReference type="PANTHER" id="PTHR46708">
    <property type="entry name" value="TENASCIN"/>
    <property type="match status" value="1"/>
</dbReference>
<dbReference type="SMART" id="SM00637">
    <property type="entry name" value="CBD_II"/>
    <property type="match status" value="1"/>
</dbReference>
<dbReference type="Gene3D" id="2.160.20.10">
    <property type="entry name" value="Single-stranded right-handed beta-helix, Pectin lyase-like"/>
    <property type="match status" value="1"/>
</dbReference>
<dbReference type="InterPro" id="IPR001919">
    <property type="entry name" value="CBD2"/>
</dbReference>
<evidence type="ECO:0000313" key="8">
    <source>
        <dbReference type="Proteomes" id="UP000317043"/>
    </source>
</evidence>
<dbReference type="GO" id="GO:0030247">
    <property type="term" value="F:polysaccharide binding"/>
    <property type="evidence" value="ECO:0007669"/>
    <property type="project" value="UniProtKB-UniRule"/>
</dbReference>
<feature type="domain" description="CBM2" evidence="6">
    <location>
        <begin position="62"/>
        <end position="172"/>
    </location>
</feature>
<dbReference type="InterPro" id="IPR036116">
    <property type="entry name" value="FN3_sf"/>
</dbReference>
<dbReference type="InParanoid" id="A0A543B136"/>
<gene>
    <name evidence="7" type="ORF">FB566_4136</name>
</gene>
<dbReference type="SUPFAM" id="SSF49265">
    <property type="entry name" value="Fibronectin type III"/>
    <property type="match status" value="1"/>
</dbReference>
<dbReference type="PROSITE" id="PS50853">
    <property type="entry name" value="FN3"/>
    <property type="match status" value="1"/>
</dbReference>
<keyword evidence="1" id="KW-0677">Repeat</keyword>
<dbReference type="Pfam" id="PF13229">
    <property type="entry name" value="Beta_helix"/>
    <property type="match status" value="1"/>
</dbReference>
<dbReference type="InterPro" id="IPR050991">
    <property type="entry name" value="ECM_Regulatory_Proteins"/>
</dbReference>
<dbReference type="InterPro" id="IPR008965">
    <property type="entry name" value="CBM2/CBM3_carb-bd_dom_sf"/>
</dbReference>
<dbReference type="InterPro" id="IPR039448">
    <property type="entry name" value="Beta_helix"/>
</dbReference>
<dbReference type="Proteomes" id="UP000317043">
    <property type="component" value="Unassembled WGS sequence"/>
</dbReference>
<dbReference type="GO" id="GO:0000272">
    <property type="term" value="P:polysaccharide catabolic process"/>
    <property type="evidence" value="ECO:0007669"/>
    <property type="project" value="UniProtKB-KW"/>
</dbReference>
<keyword evidence="4" id="KW-0624">Polysaccharide degradation</keyword>
<evidence type="ECO:0000256" key="1">
    <source>
        <dbReference type="ARBA" id="ARBA00022737"/>
    </source>
</evidence>
<dbReference type="SMART" id="SM00710">
    <property type="entry name" value="PbH1"/>
    <property type="match status" value="5"/>
</dbReference>
<dbReference type="GO" id="GO:0004553">
    <property type="term" value="F:hydrolase activity, hydrolyzing O-glycosyl compounds"/>
    <property type="evidence" value="ECO:0007669"/>
    <property type="project" value="InterPro"/>
</dbReference>
<keyword evidence="8" id="KW-1185">Reference proteome</keyword>
<accession>A0A543B136</accession>
<keyword evidence="3" id="KW-0378">Hydrolase</keyword>
<evidence type="ECO:0000259" key="6">
    <source>
        <dbReference type="PROSITE" id="PS51173"/>
    </source>
</evidence>
<organism evidence="7 8">
    <name type="scientific">Stackebrandtia endophytica</name>
    <dbReference type="NCBI Taxonomy" id="1496996"/>
    <lineage>
        <taxon>Bacteria</taxon>
        <taxon>Bacillati</taxon>
        <taxon>Actinomycetota</taxon>
        <taxon>Actinomycetes</taxon>
        <taxon>Glycomycetales</taxon>
        <taxon>Glycomycetaceae</taxon>
        <taxon>Stackebrandtia</taxon>
    </lineage>
</organism>
<feature type="domain" description="Fibronectin type-III" evidence="5">
    <location>
        <begin position="182"/>
        <end position="267"/>
    </location>
</feature>
<proteinExistence type="predicted"/>
<dbReference type="SUPFAM" id="SSF49384">
    <property type="entry name" value="Carbohydrate-binding domain"/>
    <property type="match status" value="1"/>
</dbReference>
<dbReference type="InterPro" id="IPR012334">
    <property type="entry name" value="Pectin_lyas_fold"/>
</dbReference>
<name>A0A543B136_9ACTN</name>
<dbReference type="SMART" id="SM00060">
    <property type="entry name" value="FN3"/>
    <property type="match status" value="1"/>
</dbReference>
<dbReference type="AlphaFoldDB" id="A0A543B136"/>